<feature type="compositionally biased region" description="Polar residues" evidence="2">
    <location>
        <begin position="167"/>
        <end position="179"/>
    </location>
</feature>
<feature type="compositionally biased region" description="Basic and acidic residues" evidence="2">
    <location>
        <begin position="577"/>
        <end position="586"/>
    </location>
</feature>
<evidence type="ECO:0000256" key="2">
    <source>
        <dbReference type="SAM" id="MobiDB-lite"/>
    </source>
</evidence>
<dbReference type="GO" id="GO:0101031">
    <property type="term" value="C:protein folding chaperone complex"/>
    <property type="evidence" value="ECO:0007669"/>
    <property type="project" value="TreeGrafter"/>
</dbReference>
<dbReference type="InterPro" id="IPR019734">
    <property type="entry name" value="TPR_rpt"/>
</dbReference>
<feature type="region of interest" description="Disordered" evidence="2">
    <location>
        <begin position="577"/>
        <end position="611"/>
    </location>
</feature>
<proteinExistence type="predicted"/>
<comment type="caution">
    <text evidence="3">The sequence shown here is derived from an EMBL/GenBank/DDBJ whole genome shotgun (WGS) entry which is preliminary data.</text>
</comment>
<dbReference type="InterPro" id="IPR011990">
    <property type="entry name" value="TPR-like_helical_dom_sf"/>
</dbReference>
<feature type="compositionally biased region" description="Basic and acidic residues" evidence="2">
    <location>
        <begin position="90"/>
        <end position="104"/>
    </location>
</feature>
<name>A0AAN6GJJ1_9BASI</name>
<protein>
    <submittedName>
        <fullName evidence="3">RNA polymerase II-associated protein 3</fullName>
    </submittedName>
</protein>
<dbReference type="PANTHER" id="PTHR46423:SF1">
    <property type="entry name" value="RNA POLYMERASE II-ASSOCIATED PROTEIN 3"/>
    <property type="match status" value="1"/>
</dbReference>
<feature type="compositionally biased region" description="Low complexity" evidence="2">
    <location>
        <begin position="751"/>
        <end position="818"/>
    </location>
</feature>
<keyword evidence="1" id="KW-0802">TPR repeat</keyword>
<dbReference type="AlphaFoldDB" id="A0AAN6GJJ1"/>
<feature type="region of interest" description="Disordered" evidence="2">
    <location>
        <begin position="858"/>
        <end position="982"/>
    </location>
</feature>
<feature type="compositionally biased region" description="Low complexity" evidence="2">
    <location>
        <begin position="588"/>
        <end position="608"/>
    </location>
</feature>
<feature type="compositionally biased region" description="Basic and acidic residues" evidence="2">
    <location>
        <begin position="863"/>
        <end position="875"/>
    </location>
</feature>
<dbReference type="Proteomes" id="UP001176517">
    <property type="component" value="Unassembled WGS sequence"/>
</dbReference>
<evidence type="ECO:0000313" key="3">
    <source>
        <dbReference type="EMBL" id="KAK0544723.1"/>
    </source>
</evidence>
<feature type="region of interest" description="Disordered" evidence="2">
    <location>
        <begin position="1"/>
        <end position="201"/>
    </location>
</feature>
<dbReference type="SMART" id="SM00028">
    <property type="entry name" value="TPR"/>
    <property type="match status" value="3"/>
</dbReference>
<evidence type="ECO:0000313" key="4">
    <source>
        <dbReference type="Proteomes" id="UP001176517"/>
    </source>
</evidence>
<evidence type="ECO:0000256" key="1">
    <source>
        <dbReference type="ARBA" id="ARBA00022803"/>
    </source>
</evidence>
<organism evidence="3 4">
    <name type="scientific">Tilletia horrida</name>
    <dbReference type="NCBI Taxonomy" id="155126"/>
    <lineage>
        <taxon>Eukaryota</taxon>
        <taxon>Fungi</taxon>
        <taxon>Dikarya</taxon>
        <taxon>Basidiomycota</taxon>
        <taxon>Ustilaginomycotina</taxon>
        <taxon>Exobasidiomycetes</taxon>
        <taxon>Tilletiales</taxon>
        <taxon>Tilletiaceae</taxon>
        <taxon>Tilletia</taxon>
    </lineage>
</organism>
<reference evidence="3" key="1">
    <citation type="journal article" date="2023" name="PhytoFront">
        <title>Draft Genome Resources of Seven Strains of Tilletia horrida, Causal Agent of Kernel Smut of Rice.</title>
        <authorList>
            <person name="Khanal S."/>
            <person name="Antony Babu S."/>
            <person name="Zhou X.G."/>
        </authorList>
    </citation>
    <scope>NUCLEOTIDE SEQUENCE</scope>
    <source>
        <strain evidence="3">TX6</strain>
    </source>
</reference>
<feature type="compositionally biased region" description="Low complexity" evidence="2">
    <location>
        <begin position="879"/>
        <end position="904"/>
    </location>
</feature>
<accession>A0AAN6GJJ1</accession>
<dbReference type="EMBL" id="JAPDMZ010000266">
    <property type="protein sequence ID" value="KAK0544723.1"/>
    <property type="molecule type" value="Genomic_DNA"/>
</dbReference>
<keyword evidence="4" id="KW-1185">Reference proteome</keyword>
<feature type="compositionally biased region" description="Acidic residues" evidence="2">
    <location>
        <begin position="120"/>
        <end position="132"/>
    </location>
</feature>
<feature type="region of interest" description="Disordered" evidence="2">
    <location>
        <begin position="1084"/>
        <end position="1113"/>
    </location>
</feature>
<gene>
    <name evidence="3" type="primary">RPAP3</name>
    <name evidence="3" type="ORF">OC846_005948</name>
</gene>
<feature type="compositionally biased region" description="Acidic residues" evidence="2">
    <location>
        <begin position="1098"/>
        <end position="1113"/>
    </location>
</feature>
<feature type="compositionally biased region" description="Basic and acidic residues" evidence="2">
    <location>
        <begin position="40"/>
        <end position="81"/>
    </location>
</feature>
<feature type="region of interest" description="Disordered" evidence="2">
    <location>
        <begin position="751"/>
        <end position="824"/>
    </location>
</feature>
<dbReference type="Gene3D" id="1.25.40.10">
    <property type="entry name" value="Tetratricopeptide repeat domain"/>
    <property type="match status" value="1"/>
</dbReference>
<dbReference type="SUPFAM" id="SSF48452">
    <property type="entry name" value="TPR-like"/>
    <property type="match status" value="1"/>
</dbReference>
<dbReference type="InterPro" id="IPR051966">
    <property type="entry name" value="RPAP3"/>
</dbReference>
<dbReference type="PANTHER" id="PTHR46423">
    <property type="entry name" value="RNA POLYMERASE II-ASSOCIATED PROTEIN 3"/>
    <property type="match status" value="1"/>
</dbReference>
<feature type="compositionally biased region" description="Low complexity" evidence="2">
    <location>
        <begin position="375"/>
        <end position="387"/>
    </location>
</feature>
<sequence>MARGRNNKLRKGERAAAKMGMPFPNPLDPLPASTSSTRSRLADKIEEKKLQQSASKHGDAHTDQTAGERDYYYDQDGHQRDAANGPDYAQDEHGDNDGYHDDHGSSQQHYHHHHHHIQDDDGDAGWSDEDESSSNHHHSSSSRGHYPTSGLRSSSHYDWARGGAVSKSHTSSKSLAPSTKSKRTGAASDSSPLPDPLDDEELCDHKNLIPHRMRTVTSLLNDIFSASFKMAVPALYRGMIHNIQDEIMRDKLMTFIDNGLSPKAIRTSASNSVTRQSIKSQLKLACEEELADVVLRLSTEDAFDLLCDLALRHGRNLRTWGPPCACSFSHCLPCLERLVNTVKTTPAPKDHSLYSHPSMDSTSRLAIAAAAAAATKANETTTDSAPKSKGKKTGKGNPTPPAATTNSKSKPSAVAAPTKTPPPPNPRSRLSHADLMMWVETLIEAEWVDKKGDWSEPKKWEPDIWAAWNAMNDVVWEVANESDPLVSLPRVSEYLAGLRQINGLDLYYAVVTREMTFNPSLTRASKEKSRKERAESQATGGVLVSPARAVADGISWEGVYERMKKDIHEIKRIQRAEERGKGRADAHQTQQQQLSAATATTTTTTTAACIDGDEEDDVEGADYRRALARAIREQGNKSYASHAYTEAVDHYTRAMGFDRTEPIYPLNRAACLLKLRRFGDAERDCSAAIRLDPVNHKAYFRRGASWAGMGKVSLARQDFDKVLQLQRDIDPQALDELRKLADRFIADAAPGKDAAKKGATAAASSDGQVESSGGKSKGSTSAAAGKKGTPATSQAPVAAAGAPTTTAPAKASTPIATAGQHPQMSPTALVEKVLDEQRAWLKVELRRQDVEESIATFKKRRQKQEDAAKLDKENVPSKARANNAAATATATAGASSSAATSPRTTMRRISVSDADDDYEDRSSVGSGDVAPSSATSDPVPAHQNTGANRKMGSGPMKSGTANSDEPGVEGTEPASKATLAETRNGPAEMEDAFGKDAMAAYHSRNNLAPLSYPDYASLAPHDLAETTPASDEGIQALINNPSETVACWTTFAFVFSLIVAQKTGINVPERLGFVRQYGCRGSGRRKERRLKSGKAEDADSDLDDEEEEEEDAEDSLVAELRRAAEKRGKAVPPLPPSGNKANVAATTATTTSWNDTLELLRSVPLEEHLDRIVNFLRQPEVQPVMMTA</sequence>
<feature type="region of interest" description="Disordered" evidence="2">
    <location>
        <begin position="375"/>
        <end position="430"/>
    </location>
</feature>
<feature type="compositionally biased region" description="Polar residues" evidence="2">
    <location>
        <begin position="932"/>
        <end position="947"/>
    </location>
</feature>